<keyword evidence="4" id="KW-1185">Reference proteome</keyword>
<dbReference type="Proteomes" id="UP001596108">
    <property type="component" value="Unassembled WGS sequence"/>
</dbReference>
<dbReference type="InterPro" id="IPR036938">
    <property type="entry name" value="PAP2/HPO_sf"/>
</dbReference>
<feature type="transmembrane region" description="Helical" evidence="1">
    <location>
        <begin position="59"/>
        <end position="82"/>
    </location>
</feature>
<evidence type="ECO:0000259" key="2">
    <source>
        <dbReference type="SMART" id="SM00014"/>
    </source>
</evidence>
<feature type="transmembrane region" description="Helical" evidence="1">
    <location>
        <begin position="186"/>
        <end position="204"/>
    </location>
</feature>
<dbReference type="SMART" id="SM00014">
    <property type="entry name" value="acidPPc"/>
    <property type="match status" value="1"/>
</dbReference>
<gene>
    <name evidence="3" type="ORF">ACFPQ4_04190</name>
</gene>
<dbReference type="PANTHER" id="PTHR14969:SF13">
    <property type="entry name" value="AT30094P"/>
    <property type="match status" value="1"/>
</dbReference>
<dbReference type="RefSeq" id="WP_378110499.1">
    <property type="nucleotide sequence ID" value="NZ_JBHSNC010000010.1"/>
</dbReference>
<dbReference type="EMBL" id="JBHSNC010000010">
    <property type="protein sequence ID" value="MFC5528653.1"/>
    <property type="molecule type" value="Genomic_DNA"/>
</dbReference>
<reference evidence="4" key="1">
    <citation type="journal article" date="2019" name="Int. J. Syst. Evol. Microbiol.">
        <title>The Global Catalogue of Microorganisms (GCM) 10K type strain sequencing project: providing services to taxonomists for standard genome sequencing and annotation.</title>
        <authorList>
            <consortium name="The Broad Institute Genomics Platform"/>
            <consortium name="The Broad Institute Genome Sequencing Center for Infectious Disease"/>
            <person name="Wu L."/>
            <person name="Ma J."/>
        </authorList>
    </citation>
    <scope>NUCLEOTIDE SEQUENCE [LARGE SCALE GENOMIC DNA]</scope>
    <source>
        <strain evidence="4">CGMCC 1.18578</strain>
    </source>
</reference>
<dbReference type="Gene3D" id="1.20.144.10">
    <property type="entry name" value="Phosphatidic acid phosphatase type 2/haloperoxidase"/>
    <property type="match status" value="2"/>
</dbReference>
<evidence type="ECO:0000313" key="4">
    <source>
        <dbReference type="Proteomes" id="UP001596108"/>
    </source>
</evidence>
<dbReference type="Pfam" id="PF01569">
    <property type="entry name" value="PAP2"/>
    <property type="match status" value="1"/>
</dbReference>
<feature type="transmembrane region" description="Helical" evidence="1">
    <location>
        <begin position="126"/>
        <end position="146"/>
    </location>
</feature>
<feature type="transmembrane region" description="Helical" evidence="1">
    <location>
        <begin position="158"/>
        <end position="180"/>
    </location>
</feature>
<dbReference type="CDD" id="cd03392">
    <property type="entry name" value="PAP2_like_2"/>
    <property type="match status" value="1"/>
</dbReference>
<feature type="transmembrane region" description="Helical" evidence="1">
    <location>
        <begin position="89"/>
        <end position="106"/>
    </location>
</feature>
<organism evidence="3 4">
    <name type="scientific">Cohnella yongneupensis</name>
    <dbReference type="NCBI Taxonomy" id="425006"/>
    <lineage>
        <taxon>Bacteria</taxon>
        <taxon>Bacillati</taxon>
        <taxon>Bacillota</taxon>
        <taxon>Bacilli</taxon>
        <taxon>Bacillales</taxon>
        <taxon>Paenibacillaceae</taxon>
        <taxon>Cohnella</taxon>
    </lineage>
</organism>
<dbReference type="PANTHER" id="PTHR14969">
    <property type="entry name" value="SPHINGOSINE-1-PHOSPHATE PHOSPHOHYDROLASE"/>
    <property type="match status" value="1"/>
</dbReference>
<accession>A0ABW0QW47</accession>
<keyword evidence="1" id="KW-0472">Membrane</keyword>
<evidence type="ECO:0000313" key="3">
    <source>
        <dbReference type="EMBL" id="MFC5528653.1"/>
    </source>
</evidence>
<dbReference type="SUPFAM" id="SSF48317">
    <property type="entry name" value="Acid phosphatase/Vanadium-dependent haloperoxidase"/>
    <property type="match status" value="1"/>
</dbReference>
<protein>
    <submittedName>
        <fullName evidence="3">Phosphatase PAP2 family protein</fullName>
    </submittedName>
</protein>
<sequence length="211" mass="23518">MVNRSHWRRASTWAVISAALFIYVCVIMLADKAGFIDDTIIRRVQSWESPDLTSVMETFTWLGSTLVVTVIALVAIVLLAVFLGHRKELLLFIVVVGGAPLLNKLLKSIFERERPSLHRIVEEAGYSFPSGHSMAAFALYGVLTYLLWRHVTNAWGRVLMIVLGLGLTLCIGVSRVYLGVHYPSDVIAGYLVSGAWLGAAIEVFERTTRRR</sequence>
<comment type="caution">
    <text evidence="3">The sequence shown here is derived from an EMBL/GenBank/DDBJ whole genome shotgun (WGS) entry which is preliminary data.</text>
</comment>
<dbReference type="InterPro" id="IPR000326">
    <property type="entry name" value="PAP2/HPO"/>
</dbReference>
<feature type="transmembrane region" description="Helical" evidence="1">
    <location>
        <begin position="12"/>
        <end position="30"/>
    </location>
</feature>
<keyword evidence="1" id="KW-1133">Transmembrane helix</keyword>
<name>A0ABW0QW47_9BACL</name>
<keyword evidence="1" id="KW-0812">Transmembrane</keyword>
<proteinExistence type="predicted"/>
<evidence type="ECO:0000256" key="1">
    <source>
        <dbReference type="SAM" id="Phobius"/>
    </source>
</evidence>
<feature type="domain" description="Phosphatidic acid phosphatase type 2/haloperoxidase" evidence="2">
    <location>
        <begin position="90"/>
        <end position="201"/>
    </location>
</feature>